<dbReference type="NCBIfam" id="TIGR00492">
    <property type="entry name" value="alr"/>
    <property type="match status" value="1"/>
</dbReference>
<dbReference type="GO" id="GO:0030632">
    <property type="term" value="P:D-alanine biosynthetic process"/>
    <property type="evidence" value="ECO:0007669"/>
    <property type="project" value="UniProtKB-UniRule"/>
</dbReference>
<comment type="function">
    <text evidence="5">Catalyzes the interconversion of L-alanine and D-alanine. May also act on other amino acids.</text>
</comment>
<feature type="modified residue" description="N6-(pyridoxal phosphate)lysine" evidence="5 6">
    <location>
        <position position="40"/>
    </location>
</feature>
<keyword evidence="3 5" id="KW-0663">Pyridoxal phosphate</keyword>
<dbReference type="InterPro" id="IPR009006">
    <property type="entry name" value="Ala_racemase/Decarboxylase_C"/>
</dbReference>
<dbReference type="SUPFAM" id="SSF50621">
    <property type="entry name" value="Alanine racemase C-terminal domain-like"/>
    <property type="match status" value="1"/>
</dbReference>
<feature type="binding site" evidence="5 7">
    <location>
        <position position="317"/>
    </location>
    <ligand>
        <name>substrate</name>
    </ligand>
</feature>
<dbReference type="EC" id="5.1.1.1" evidence="5"/>
<sequence length="392" mass="44197">MNKENLRPLWAEINLDHLSHNMKEVKRNINKDTLACAVIKADGYGHGAVEIAETLVKSGADRFAVATLTEAVELRKSGITLPIMVLGYTPETQFETITKYNITQTIYTYEQGKCFNEKALERGEKITVHIKVDTGMSRLGFQTHEQDQKKMIRILGMKGLIVEGIYTHFAIADDAKKDFTYLQFEKFQLLVKKLEAEGFNIPIKHVSNSAAIIDLPEMNLDMVRAGLMLYGLYPSKDVDHRRIKLKKVLELKAEIALVKDLEKGRGVSYGLIYETRETRRIATLPVGYADGFTRLLTEKAKVMLKGKAYPIVGRICMDQSMVDITGEEANIGDVVTVISSNDEDPNTADDFADLLGTINYEIVCMISRRVPRVYLMKGEVWAITDHLLTRQS</sequence>
<dbReference type="SUPFAM" id="SSF51419">
    <property type="entry name" value="PLP-binding barrel"/>
    <property type="match status" value="1"/>
</dbReference>
<dbReference type="SMART" id="SM01005">
    <property type="entry name" value="Ala_racemase_C"/>
    <property type="match status" value="1"/>
</dbReference>
<comment type="catalytic activity">
    <reaction evidence="1 5">
        <text>L-alanine = D-alanine</text>
        <dbReference type="Rhea" id="RHEA:20249"/>
        <dbReference type="ChEBI" id="CHEBI:57416"/>
        <dbReference type="ChEBI" id="CHEBI:57972"/>
        <dbReference type="EC" id="5.1.1.1"/>
    </reaction>
</comment>
<evidence type="ECO:0000313" key="10">
    <source>
        <dbReference type="Proteomes" id="UP000449710"/>
    </source>
</evidence>
<feature type="domain" description="Alanine racemase C-terminal" evidence="8">
    <location>
        <begin position="248"/>
        <end position="375"/>
    </location>
</feature>
<evidence type="ECO:0000256" key="5">
    <source>
        <dbReference type="HAMAP-Rule" id="MF_01201"/>
    </source>
</evidence>
<dbReference type="GO" id="GO:0008784">
    <property type="term" value="F:alanine racemase activity"/>
    <property type="evidence" value="ECO:0007669"/>
    <property type="project" value="UniProtKB-UniRule"/>
</dbReference>
<dbReference type="PANTHER" id="PTHR30511">
    <property type="entry name" value="ALANINE RACEMASE"/>
    <property type="match status" value="1"/>
</dbReference>
<dbReference type="PRINTS" id="PR00992">
    <property type="entry name" value="ALARACEMASE"/>
</dbReference>
<dbReference type="InterPro" id="IPR001608">
    <property type="entry name" value="Ala_racemase_N"/>
</dbReference>
<proteinExistence type="inferred from homology"/>
<dbReference type="GO" id="GO:0009252">
    <property type="term" value="P:peptidoglycan biosynthetic process"/>
    <property type="evidence" value="ECO:0007669"/>
    <property type="project" value="TreeGrafter"/>
</dbReference>
<dbReference type="FunFam" id="2.40.37.10:FF:000006">
    <property type="entry name" value="Alanine racemase"/>
    <property type="match status" value="1"/>
</dbReference>
<comment type="similarity">
    <text evidence="5">Belongs to the alanine racemase family.</text>
</comment>
<evidence type="ECO:0000259" key="8">
    <source>
        <dbReference type="SMART" id="SM01005"/>
    </source>
</evidence>
<evidence type="ECO:0000256" key="3">
    <source>
        <dbReference type="ARBA" id="ARBA00022898"/>
    </source>
</evidence>
<dbReference type="FunFam" id="3.20.20.10:FF:000002">
    <property type="entry name" value="Alanine racemase"/>
    <property type="match status" value="1"/>
</dbReference>
<feature type="binding site" evidence="5 7">
    <location>
        <position position="138"/>
    </location>
    <ligand>
        <name>substrate</name>
    </ligand>
</feature>
<name>A0AA43XIQ3_9CLOT</name>
<dbReference type="InterPro" id="IPR011079">
    <property type="entry name" value="Ala_racemase_C"/>
</dbReference>
<dbReference type="HAMAP" id="MF_01201">
    <property type="entry name" value="Ala_racemase"/>
    <property type="match status" value="1"/>
</dbReference>
<organism evidence="9 10">
    <name type="scientific">Isachenkonia alkalipeptolytica</name>
    <dbReference type="NCBI Taxonomy" id="2565777"/>
    <lineage>
        <taxon>Bacteria</taxon>
        <taxon>Bacillati</taxon>
        <taxon>Bacillota</taxon>
        <taxon>Clostridia</taxon>
        <taxon>Eubacteriales</taxon>
        <taxon>Clostridiaceae</taxon>
        <taxon>Isachenkonia</taxon>
    </lineage>
</organism>
<dbReference type="Pfam" id="PF00842">
    <property type="entry name" value="Ala_racemase_C"/>
    <property type="match status" value="1"/>
</dbReference>
<comment type="cofactor">
    <cofactor evidence="2 5 6">
        <name>pyridoxal 5'-phosphate</name>
        <dbReference type="ChEBI" id="CHEBI:597326"/>
    </cofactor>
</comment>
<dbReference type="Gene3D" id="2.40.37.10">
    <property type="entry name" value="Lyase, Ornithine Decarboxylase, Chain A, domain 1"/>
    <property type="match status" value="1"/>
</dbReference>
<dbReference type="Proteomes" id="UP000449710">
    <property type="component" value="Unassembled WGS sequence"/>
</dbReference>
<dbReference type="InterPro" id="IPR000821">
    <property type="entry name" value="Ala_racemase"/>
</dbReference>
<reference evidence="9 10" key="1">
    <citation type="submission" date="2019-04" db="EMBL/GenBank/DDBJ databases">
        <title>Isachenkonia alkalipeptolytica gen. nov. sp. nov. a new anaerobic, alkiliphilic organothrophic bacterium capable to reduce synthesized ferrihydrite isolated from a soda lake.</title>
        <authorList>
            <person name="Toshchakov S.V."/>
            <person name="Zavarzina D.G."/>
            <person name="Zhilina T.N."/>
            <person name="Kostrikina N.A."/>
            <person name="Kublanov I.V."/>
        </authorList>
    </citation>
    <scope>NUCLEOTIDE SEQUENCE [LARGE SCALE GENOMIC DNA]</scope>
    <source>
        <strain evidence="9 10">Z-1701</strain>
    </source>
</reference>
<protein>
    <recommendedName>
        <fullName evidence="5">Alanine racemase</fullName>
        <ecNumber evidence="5">5.1.1.1</ecNumber>
    </recommendedName>
</protein>
<evidence type="ECO:0000256" key="4">
    <source>
        <dbReference type="ARBA" id="ARBA00023235"/>
    </source>
</evidence>
<dbReference type="InterPro" id="IPR029066">
    <property type="entry name" value="PLP-binding_barrel"/>
</dbReference>
<evidence type="ECO:0000256" key="7">
    <source>
        <dbReference type="PIRSR" id="PIRSR600821-52"/>
    </source>
</evidence>
<dbReference type="InterPro" id="IPR020622">
    <property type="entry name" value="Ala_racemase_pyridoxalP-BS"/>
</dbReference>
<gene>
    <name evidence="9" type="primary">alr</name>
    <name evidence="9" type="ORF">ISALK_00765</name>
</gene>
<evidence type="ECO:0000256" key="2">
    <source>
        <dbReference type="ARBA" id="ARBA00001933"/>
    </source>
</evidence>
<dbReference type="Pfam" id="PF01168">
    <property type="entry name" value="Ala_racemase_N"/>
    <property type="match status" value="1"/>
</dbReference>
<evidence type="ECO:0000313" key="9">
    <source>
        <dbReference type="EMBL" id="NBG87021.1"/>
    </source>
</evidence>
<accession>A0AA43XIQ3</accession>
<feature type="active site" description="Proton acceptor; specific for D-alanine" evidence="5">
    <location>
        <position position="40"/>
    </location>
</feature>
<dbReference type="PANTHER" id="PTHR30511:SF0">
    <property type="entry name" value="ALANINE RACEMASE, CATABOLIC-RELATED"/>
    <property type="match status" value="1"/>
</dbReference>
<evidence type="ECO:0000256" key="6">
    <source>
        <dbReference type="PIRSR" id="PIRSR600821-50"/>
    </source>
</evidence>
<dbReference type="GO" id="GO:0005829">
    <property type="term" value="C:cytosol"/>
    <property type="evidence" value="ECO:0007669"/>
    <property type="project" value="TreeGrafter"/>
</dbReference>
<dbReference type="CDD" id="cd00430">
    <property type="entry name" value="PLPDE_III_AR"/>
    <property type="match status" value="1"/>
</dbReference>
<dbReference type="GO" id="GO:0030170">
    <property type="term" value="F:pyridoxal phosphate binding"/>
    <property type="evidence" value="ECO:0007669"/>
    <property type="project" value="UniProtKB-UniRule"/>
</dbReference>
<dbReference type="PROSITE" id="PS00395">
    <property type="entry name" value="ALANINE_RACEMASE"/>
    <property type="match status" value="1"/>
</dbReference>
<comment type="caution">
    <text evidence="9">The sequence shown here is derived from an EMBL/GenBank/DDBJ whole genome shotgun (WGS) entry which is preliminary data.</text>
</comment>
<comment type="pathway">
    <text evidence="5">Amino-acid biosynthesis; D-alanine biosynthesis; D-alanine from L-alanine: step 1/1.</text>
</comment>
<keyword evidence="4 5" id="KW-0413">Isomerase</keyword>
<feature type="active site" description="Proton acceptor; specific for L-alanine" evidence="5">
    <location>
        <position position="269"/>
    </location>
</feature>
<keyword evidence="10" id="KW-1185">Reference proteome</keyword>
<evidence type="ECO:0000256" key="1">
    <source>
        <dbReference type="ARBA" id="ARBA00000316"/>
    </source>
</evidence>
<dbReference type="Gene3D" id="3.20.20.10">
    <property type="entry name" value="Alanine racemase"/>
    <property type="match status" value="1"/>
</dbReference>
<dbReference type="AlphaFoldDB" id="A0AA43XIQ3"/>
<dbReference type="EMBL" id="SUMG01000001">
    <property type="protein sequence ID" value="NBG87021.1"/>
    <property type="molecule type" value="Genomic_DNA"/>
</dbReference>